<keyword evidence="3" id="KW-1185">Reference proteome</keyword>
<name>A0A830H826_9CHLO</name>
<evidence type="ECO:0000313" key="2">
    <source>
        <dbReference type="EMBL" id="GHP01821.1"/>
    </source>
</evidence>
<evidence type="ECO:0000313" key="3">
    <source>
        <dbReference type="Proteomes" id="UP000660262"/>
    </source>
</evidence>
<reference evidence="2" key="1">
    <citation type="submission" date="2020-10" db="EMBL/GenBank/DDBJ databases">
        <title>Unveiling of a novel bifunctional photoreceptor, Dualchrome1, isolated from a cosmopolitan green alga.</title>
        <authorList>
            <person name="Suzuki S."/>
            <person name="Kawachi M."/>
        </authorList>
    </citation>
    <scope>NUCLEOTIDE SEQUENCE</scope>
    <source>
        <strain evidence="2">NIES 2893</strain>
    </source>
</reference>
<dbReference type="EMBL" id="BNJQ01000002">
    <property type="protein sequence ID" value="GHP01821.1"/>
    <property type="molecule type" value="Genomic_DNA"/>
</dbReference>
<feature type="compositionally biased region" description="Basic and acidic residues" evidence="1">
    <location>
        <begin position="184"/>
        <end position="210"/>
    </location>
</feature>
<comment type="caution">
    <text evidence="2">The sequence shown here is derived from an EMBL/GenBank/DDBJ whole genome shotgun (WGS) entry which is preliminary data.</text>
</comment>
<dbReference type="Proteomes" id="UP000660262">
    <property type="component" value="Unassembled WGS sequence"/>
</dbReference>
<accession>A0A830H826</accession>
<gene>
    <name evidence="2" type="ORF">PPROV_000057800</name>
</gene>
<evidence type="ECO:0000256" key="1">
    <source>
        <dbReference type="SAM" id="MobiDB-lite"/>
    </source>
</evidence>
<sequence length="223" mass="24577">MINLSVEQHRVAMSDSTRGEYEKELHRTFLRRRWQQKVKAVVAMQEGTRMQGQADSAADNNNPTLRHVSSENDMVSLQQALETIRSGKIVNGQWQAAPGTSTPRTNSSRSFRQRIFGSAKPAVHPVVNSQDLSVTVPNERYEVGVAKPAVHPIVNAQELSVTIPKERYEVGDAKPAAEEDADEDRSWEGRRSSLGEGRRSLGLRGSKDGRPVLSHALSADVAA</sequence>
<protein>
    <submittedName>
        <fullName evidence="2">Uncharacterized protein</fullName>
    </submittedName>
</protein>
<proteinExistence type="predicted"/>
<feature type="region of interest" description="Disordered" evidence="1">
    <location>
        <begin position="170"/>
        <end position="223"/>
    </location>
</feature>
<dbReference type="AlphaFoldDB" id="A0A830H826"/>
<organism evidence="2 3">
    <name type="scientific">Pycnococcus provasolii</name>
    <dbReference type="NCBI Taxonomy" id="41880"/>
    <lineage>
        <taxon>Eukaryota</taxon>
        <taxon>Viridiplantae</taxon>
        <taxon>Chlorophyta</taxon>
        <taxon>Pseudoscourfieldiophyceae</taxon>
        <taxon>Pseudoscourfieldiales</taxon>
        <taxon>Pycnococcaceae</taxon>
        <taxon>Pycnococcus</taxon>
    </lineage>
</organism>